<keyword evidence="2" id="KW-0805">Transcription regulation</keyword>
<dbReference type="SMART" id="SM00421">
    <property type="entry name" value="HTH_LUXR"/>
    <property type="match status" value="1"/>
</dbReference>
<dbReference type="EMBL" id="JACHVX010000001">
    <property type="protein sequence ID" value="MBB2922144.1"/>
    <property type="molecule type" value="Genomic_DNA"/>
</dbReference>
<feature type="modified residue" description="4-aspartylphosphate" evidence="5">
    <location>
        <position position="54"/>
    </location>
</feature>
<dbReference type="InterPro" id="IPR016032">
    <property type="entry name" value="Sig_transdc_resp-reg_C-effctor"/>
</dbReference>
<accession>A0A7W4UE48</accession>
<dbReference type="SMART" id="SM00448">
    <property type="entry name" value="REC"/>
    <property type="match status" value="1"/>
</dbReference>
<evidence type="ECO:0000259" key="7">
    <source>
        <dbReference type="PROSITE" id="PS50110"/>
    </source>
</evidence>
<dbReference type="PROSITE" id="PS00622">
    <property type="entry name" value="HTH_LUXR_1"/>
    <property type="match status" value="1"/>
</dbReference>
<name>A0A7W4UE48_9CELL</name>
<dbReference type="PANTHER" id="PTHR43214">
    <property type="entry name" value="TWO-COMPONENT RESPONSE REGULATOR"/>
    <property type="match status" value="1"/>
</dbReference>
<dbReference type="AlphaFoldDB" id="A0A7W4UE48"/>
<keyword evidence="3 8" id="KW-0238">DNA-binding</keyword>
<dbReference type="PANTHER" id="PTHR43214:SF24">
    <property type="entry name" value="TRANSCRIPTIONAL REGULATORY PROTEIN NARL-RELATED"/>
    <property type="match status" value="1"/>
</dbReference>
<dbReference type="SUPFAM" id="SSF52172">
    <property type="entry name" value="CheY-like"/>
    <property type="match status" value="1"/>
</dbReference>
<evidence type="ECO:0000256" key="2">
    <source>
        <dbReference type="ARBA" id="ARBA00023015"/>
    </source>
</evidence>
<dbReference type="Gene3D" id="3.40.50.2300">
    <property type="match status" value="1"/>
</dbReference>
<dbReference type="CDD" id="cd06170">
    <property type="entry name" value="LuxR_C_like"/>
    <property type="match status" value="1"/>
</dbReference>
<dbReference type="InterPro" id="IPR000792">
    <property type="entry name" value="Tscrpt_reg_LuxR_C"/>
</dbReference>
<reference evidence="8 9" key="1">
    <citation type="submission" date="2020-08" db="EMBL/GenBank/DDBJ databases">
        <title>The Agave Microbiome: Exploring the role of microbial communities in plant adaptations to desert environments.</title>
        <authorList>
            <person name="Partida-Martinez L.P."/>
        </authorList>
    </citation>
    <scope>NUCLEOTIDE SEQUENCE [LARGE SCALE GENOMIC DNA]</scope>
    <source>
        <strain evidence="8 9">RAS26</strain>
    </source>
</reference>
<protein>
    <submittedName>
        <fullName evidence="8">DNA-binding NarL/FixJ family response regulator</fullName>
    </submittedName>
</protein>
<evidence type="ECO:0000313" key="9">
    <source>
        <dbReference type="Proteomes" id="UP000518206"/>
    </source>
</evidence>
<evidence type="ECO:0000259" key="6">
    <source>
        <dbReference type="PROSITE" id="PS50043"/>
    </source>
</evidence>
<dbReference type="GO" id="GO:0006355">
    <property type="term" value="P:regulation of DNA-templated transcription"/>
    <property type="evidence" value="ECO:0007669"/>
    <property type="project" value="InterPro"/>
</dbReference>
<evidence type="ECO:0000313" key="8">
    <source>
        <dbReference type="EMBL" id="MBB2922144.1"/>
    </source>
</evidence>
<reference evidence="8 9" key="2">
    <citation type="submission" date="2020-08" db="EMBL/GenBank/DDBJ databases">
        <authorList>
            <person name="Partida-Martinez L."/>
            <person name="Huntemann M."/>
            <person name="Clum A."/>
            <person name="Wang J."/>
            <person name="Palaniappan K."/>
            <person name="Ritter S."/>
            <person name="Chen I.-M."/>
            <person name="Stamatis D."/>
            <person name="Reddy T."/>
            <person name="O'Malley R."/>
            <person name="Daum C."/>
            <person name="Shapiro N."/>
            <person name="Ivanova N."/>
            <person name="Kyrpides N."/>
            <person name="Woyke T."/>
        </authorList>
    </citation>
    <scope>NUCLEOTIDE SEQUENCE [LARGE SCALE GENOMIC DNA]</scope>
    <source>
        <strain evidence="8 9">RAS26</strain>
    </source>
</reference>
<evidence type="ECO:0000256" key="1">
    <source>
        <dbReference type="ARBA" id="ARBA00022553"/>
    </source>
</evidence>
<dbReference type="Proteomes" id="UP000518206">
    <property type="component" value="Unassembled WGS sequence"/>
</dbReference>
<dbReference type="GO" id="GO:0003677">
    <property type="term" value="F:DNA binding"/>
    <property type="evidence" value="ECO:0007669"/>
    <property type="project" value="UniProtKB-KW"/>
</dbReference>
<comment type="caution">
    <text evidence="8">The sequence shown here is derived from an EMBL/GenBank/DDBJ whole genome shotgun (WGS) entry which is preliminary data.</text>
</comment>
<evidence type="ECO:0000256" key="4">
    <source>
        <dbReference type="ARBA" id="ARBA00023163"/>
    </source>
</evidence>
<proteinExistence type="predicted"/>
<sequence length="217" mass="23224">MTAVLLVDDEQLVRAGLRLILETAGDLAVVGEAPDGQAALDAVRRSRPDVVLMDLRMPRLDGLATTVALHATPDPPAVVVLTTFDTDEDVFRALEAGAAGFLLKDTPPRDLIDAVRRAAAGDAVLSPAVTRRVVERVVTHERSGRRRDALAALGVLTAREREVVVEIGRGRSNAEVAVLLHVTEATVKSHVTHLFEKLGVTNRVQIAITAFRAGLVD</sequence>
<dbReference type="InterPro" id="IPR039420">
    <property type="entry name" value="WalR-like"/>
</dbReference>
<gene>
    <name evidence="8" type="ORF">FHR80_001038</name>
</gene>
<evidence type="ECO:0000256" key="5">
    <source>
        <dbReference type="PROSITE-ProRule" id="PRU00169"/>
    </source>
</evidence>
<dbReference type="PROSITE" id="PS50110">
    <property type="entry name" value="RESPONSE_REGULATORY"/>
    <property type="match status" value="1"/>
</dbReference>
<keyword evidence="1 5" id="KW-0597">Phosphoprotein</keyword>
<feature type="domain" description="HTH luxR-type" evidence="6">
    <location>
        <begin position="149"/>
        <end position="214"/>
    </location>
</feature>
<dbReference type="GO" id="GO:0000160">
    <property type="term" value="P:phosphorelay signal transduction system"/>
    <property type="evidence" value="ECO:0007669"/>
    <property type="project" value="InterPro"/>
</dbReference>
<organism evidence="8 9">
    <name type="scientific">Cellulomonas cellasea</name>
    <dbReference type="NCBI Taxonomy" id="43670"/>
    <lineage>
        <taxon>Bacteria</taxon>
        <taxon>Bacillati</taxon>
        <taxon>Actinomycetota</taxon>
        <taxon>Actinomycetes</taxon>
        <taxon>Micrococcales</taxon>
        <taxon>Cellulomonadaceae</taxon>
        <taxon>Cellulomonas</taxon>
    </lineage>
</organism>
<dbReference type="CDD" id="cd17535">
    <property type="entry name" value="REC_NarL-like"/>
    <property type="match status" value="1"/>
</dbReference>
<dbReference type="PROSITE" id="PS50043">
    <property type="entry name" value="HTH_LUXR_2"/>
    <property type="match status" value="1"/>
</dbReference>
<dbReference type="RefSeq" id="WP_183295035.1">
    <property type="nucleotide sequence ID" value="NZ_JACHVX010000001.1"/>
</dbReference>
<dbReference type="SUPFAM" id="SSF46894">
    <property type="entry name" value="C-terminal effector domain of the bipartite response regulators"/>
    <property type="match status" value="1"/>
</dbReference>
<dbReference type="InterPro" id="IPR001789">
    <property type="entry name" value="Sig_transdc_resp-reg_receiver"/>
</dbReference>
<feature type="domain" description="Response regulatory" evidence="7">
    <location>
        <begin position="3"/>
        <end position="119"/>
    </location>
</feature>
<evidence type="ECO:0000256" key="3">
    <source>
        <dbReference type="ARBA" id="ARBA00023125"/>
    </source>
</evidence>
<dbReference type="Pfam" id="PF00072">
    <property type="entry name" value="Response_reg"/>
    <property type="match status" value="1"/>
</dbReference>
<dbReference type="InterPro" id="IPR011006">
    <property type="entry name" value="CheY-like_superfamily"/>
</dbReference>
<keyword evidence="4" id="KW-0804">Transcription</keyword>
<dbReference type="PRINTS" id="PR00038">
    <property type="entry name" value="HTHLUXR"/>
</dbReference>
<dbReference type="InterPro" id="IPR058245">
    <property type="entry name" value="NreC/VraR/RcsB-like_REC"/>
</dbReference>
<dbReference type="Pfam" id="PF00196">
    <property type="entry name" value="GerE"/>
    <property type="match status" value="1"/>
</dbReference>